<evidence type="ECO:0000313" key="1">
    <source>
        <dbReference type="EMBL" id="MBX47499.1"/>
    </source>
</evidence>
<reference evidence="1" key="1">
    <citation type="submission" date="2018-02" db="EMBL/GenBank/DDBJ databases">
        <title>Rhizophora mucronata_Transcriptome.</title>
        <authorList>
            <person name="Meera S.P."/>
            <person name="Sreeshan A."/>
            <person name="Augustine A."/>
        </authorList>
    </citation>
    <scope>NUCLEOTIDE SEQUENCE</scope>
    <source>
        <tissue evidence="1">Leaf</tissue>
    </source>
</reference>
<protein>
    <submittedName>
        <fullName evidence="1">Uncharacterized protein</fullName>
    </submittedName>
</protein>
<dbReference type="EMBL" id="GGEC01067015">
    <property type="protein sequence ID" value="MBX47499.1"/>
    <property type="molecule type" value="Transcribed_RNA"/>
</dbReference>
<organism evidence="1">
    <name type="scientific">Rhizophora mucronata</name>
    <name type="common">Asiatic mangrove</name>
    <dbReference type="NCBI Taxonomy" id="61149"/>
    <lineage>
        <taxon>Eukaryota</taxon>
        <taxon>Viridiplantae</taxon>
        <taxon>Streptophyta</taxon>
        <taxon>Embryophyta</taxon>
        <taxon>Tracheophyta</taxon>
        <taxon>Spermatophyta</taxon>
        <taxon>Magnoliopsida</taxon>
        <taxon>eudicotyledons</taxon>
        <taxon>Gunneridae</taxon>
        <taxon>Pentapetalae</taxon>
        <taxon>rosids</taxon>
        <taxon>fabids</taxon>
        <taxon>Malpighiales</taxon>
        <taxon>Rhizophoraceae</taxon>
        <taxon>Rhizophora</taxon>
    </lineage>
</organism>
<proteinExistence type="predicted"/>
<accession>A0A2P2NYM0</accession>
<dbReference type="AlphaFoldDB" id="A0A2P2NYM0"/>
<sequence length="41" mass="4863">MYCIDIILDDRQRNGVHSHANFSCDRHSNRKDTFKITIQIT</sequence>
<name>A0A2P2NYM0_RHIMU</name>